<evidence type="ECO:0000256" key="2">
    <source>
        <dbReference type="ARBA" id="ARBA00008205"/>
    </source>
</evidence>
<dbReference type="Pfam" id="PF10609">
    <property type="entry name" value="ParA"/>
    <property type="match status" value="1"/>
</dbReference>
<evidence type="ECO:0000313" key="11">
    <source>
        <dbReference type="EMBL" id="MTU42341.1"/>
    </source>
</evidence>
<dbReference type="GO" id="GO:0005829">
    <property type="term" value="C:cytosol"/>
    <property type="evidence" value="ECO:0007669"/>
    <property type="project" value="TreeGrafter"/>
</dbReference>
<dbReference type="HAMAP" id="MF_02040">
    <property type="entry name" value="Mrp_NBP35"/>
    <property type="match status" value="1"/>
</dbReference>
<keyword evidence="6 9" id="KW-0408">Iron</keyword>
<evidence type="ECO:0000313" key="12">
    <source>
        <dbReference type="Proteomes" id="UP000462362"/>
    </source>
</evidence>
<dbReference type="PROSITE" id="PS01215">
    <property type="entry name" value="MRP"/>
    <property type="match status" value="1"/>
</dbReference>
<dbReference type="SUPFAM" id="SSF52540">
    <property type="entry name" value="P-loop containing nucleoside triphosphate hydrolases"/>
    <property type="match status" value="1"/>
</dbReference>
<comment type="subunit">
    <text evidence="9">Homodimer.</text>
</comment>
<comment type="similarity">
    <text evidence="2">In the C-terminal section; belongs to the Mrp/NBP35 ATP-binding proteins family.</text>
</comment>
<evidence type="ECO:0000256" key="5">
    <source>
        <dbReference type="ARBA" id="ARBA00022840"/>
    </source>
</evidence>
<evidence type="ECO:0000256" key="9">
    <source>
        <dbReference type="HAMAP-Rule" id="MF_02040"/>
    </source>
</evidence>
<dbReference type="Gene3D" id="3.40.50.300">
    <property type="entry name" value="P-loop containing nucleotide triphosphate hydrolases"/>
    <property type="match status" value="1"/>
</dbReference>
<dbReference type="AlphaFoldDB" id="A0A6I3RYG3"/>
<dbReference type="SUPFAM" id="SSF117916">
    <property type="entry name" value="Fe-S cluster assembly (FSCA) domain-like"/>
    <property type="match status" value="1"/>
</dbReference>
<dbReference type="RefSeq" id="WP_008810151.1">
    <property type="nucleotide sequence ID" value="NZ_DBGEAO010000137.1"/>
</dbReference>
<dbReference type="InterPro" id="IPR019591">
    <property type="entry name" value="Mrp/NBP35_ATP-bd"/>
</dbReference>
<evidence type="ECO:0000256" key="1">
    <source>
        <dbReference type="ARBA" id="ARBA00007352"/>
    </source>
</evidence>
<dbReference type="InterPro" id="IPR027417">
    <property type="entry name" value="P-loop_NTPase"/>
</dbReference>
<dbReference type="InterPro" id="IPR000808">
    <property type="entry name" value="Mrp-like_CS"/>
</dbReference>
<dbReference type="GO" id="GO:0005524">
    <property type="term" value="F:ATP binding"/>
    <property type="evidence" value="ECO:0007669"/>
    <property type="project" value="UniProtKB-UniRule"/>
</dbReference>
<comment type="caution">
    <text evidence="11">The sequence shown here is derived from an EMBL/GenBank/DDBJ whole genome shotgun (WGS) entry which is preliminary data.</text>
</comment>
<evidence type="ECO:0000259" key="10">
    <source>
        <dbReference type="Pfam" id="PF01883"/>
    </source>
</evidence>
<name>A0A6I3RYG3_9BURK</name>
<evidence type="ECO:0000256" key="8">
    <source>
        <dbReference type="ARBA" id="ARBA00024036"/>
    </source>
</evidence>
<evidence type="ECO:0000256" key="7">
    <source>
        <dbReference type="ARBA" id="ARBA00023014"/>
    </source>
</evidence>
<dbReference type="GO" id="GO:0016887">
    <property type="term" value="F:ATP hydrolysis activity"/>
    <property type="evidence" value="ECO:0007669"/>
    <property type="project" value="UniProtKB-UniRule"/>
</dbReference>
<comment type="similarity">
    <text evidence="8 9">Belongs to the Mrp/NBP35 ATP-binding proteins family.</text>
</comment>
<dbReference type="GO" id="GO:0046872">
    <property type="term" value="F:metal ion binding"/>
    <property type="evidence" value="ECO:0007669"/>
    <property type="project" value="UniProtKB-KW"/>
</dbReference>
<feature type="domain" description="MIP18 family-like" evidence="10">
    <location>
        <begin position="3"/>
        <end position="73"/>
    </location>
</feature>
<evidence type="ECO:0000256" key="6">
    <source>
        <dbReference type="ARBA" id="ARBA00023004"/>
    </source>
</evidence>
<comment type="function">
    <text evidence="9">Binds and transfers iron-sulfur (Fe-S) clusters to target apoproteins. Can hydrolyze ATP.</text>
</comment>
<gene>
    <name evidence="11" type="primary">apbC</name>
    <name evidence="11" type="ORF">GMD42_01640</name>
</gene>
<dbReference type="InterPro" id="IPR033756">
    <property type="entry name" value="YlxH/NBP35"/>
</dbReference>
<dbReference type="InterPro" id="IPR044304">
    <property type="entry name" value="NUBPL-like"/>
</dbReference>
<dbReference type="EMBL" id="WNCL01000003">
    <property type="protein sequence ID" value="MTU42341.1"/>
    <property type="molecule type" value="Genomic_DNA"/>
</dbReference>
<dbReference type="PANTHER" id="PTHR42961:SF2">
    <property type="entry name" value="IRON-SULFUR PROTEIN NUBPL"/>
    <property type="match status" value="1"/>
</dbReference>
<dbReference type="Pfam" id="PF01883">
    <property type="entry name" value="FeS_assembly_P"/>
    <property type="match status" value="1"/>
</dbReference>
<dbReference type="PANTHER" id="PTHR42961">
    <property type="entry name" value="IRON-SULFUR PROTEIN NUBPL"/>
    <property type="match status" value="1"/>
</dbReference>
<dbReference type="GO" id="GO:0051539">
    <property type="term" value="F:4 iron, 4 sulfur cluster binding"/>
    <property type="evidence" value="ECO:0007669"/>
    <property type="project" value="TreeGrafter"/>
</dbReference>
<keyword evidence="3 9" id="KW-0479">Metal-binding</keyword>
<reference evidence="11 12" key="1">
    <citation type="journal article" date="2019" name="Nat. Med.">
        <title>A library of human gut bacterial isolates paired with longitudinal multiomics data enables mechanistic microbiome research.</title>
        <authorList>
            <person name="Poyet M."/>
            <person name="Groussin M."/>
            <person name="Gibbons S.M."/>
            <person name="Avila-Pacheco J."/>
            <person name="Jiang X."/>
            <person name="Kearney S.M."/>
            <person name="Perrotta A.R."/>
            <person name="Berdy B."/>
            <person name="Zhao S."/>
            <person name="Lieberman T.D."/>
            <person name="Swanson P.K."/>
            <person name="Smith M."/>
            <person name="Roesemann S."/>
            <person name="Alexander J.E."/>
            <person name="Rich S.A."/>
            <person name="Livny J."/>
            <person name="Vlamakis H."/>
            <person name="Clish C."/>
            <person name="Bullock K."/>
            <person name="Deik A."/>
            <person name="Scott J."/>
            <person name="Pierce K.A."/>
            <person name="Xavier R.J."/>
            <person name="Alm E.J."/>
        </authorList>
    </citation>
    <scope>NUCLEOTIDE SEQUENCE [LARGE SCALE GENOMIC DNA]</scope>
    <source>
        <strain evidence="11 12">BIOML-A2</strain>
    </source>
</reference>
<keyword evidence="9" id="KW-0378">Hydrolase</keyword>
<dbReference type="FunFam" id="3.40.50.300:FF:000418">
    <property type="entry name" value="Iron-sulfur cluster carrier protein"/>
    <property type="match status" value="1"/>
</dbReference>
<keyword evidence="5 9" id="KW-0067">ATP-binding</keyword>
<dbReference type="NCBIfam" id="NF008669">
    <property type="entry name" value="PRK11670.1"/>
    <property type="match status" value="1"/>
</dbReference>
<protein>
    <recommendedName>
        <fullName evidence="9">Iron-sulfur cluster carrier protein</fullName>
    </recommendedName>
</protein>
<dbReference type="InterPro" id="IPR002744">
    <property type="entry name" value="MIP18-like"/>
</dbReference>
<keyword evidence="4 9" id="KW-0547">Nucleotide-binding</keyword>
<proteinExistence type="inferred from homology"/>
<feature type="binding site" evidence="9">
    <location>
        <begin position="101"/>
        <end position="108"/>
    </location>
    <ligand>
        <name>ATP</name>
        <dbReference type="ChEBI" id="CHEBI:30616"/>
    </ligand>
</feature>
<comment type="similarity">
    <text evidence="1">In the N-terminal section; belongs to the MIP18 family.</text>
</comment>
<dbReference type="GO" id="GO:0016226">
    <property type="term" value="P:iron-sulfur cluster assembly"/>
    <property type="evidence" value="ECO:0007669"/>
    <property type="project" value="InterPro"/>
</dbReference>
<dbReference type="GO" id="GO:0140663">
    <property type="term" value="F:ATP-dependent FeS chaperone activity"/>
    <property type="evidence" value="ECO:0007669"/>
    <property type="project" value="InterPro"/>
</dbReference>
<organism evidence="11 12">
    <name type="scientific">Parasutterella excrementihominis</name>
    <dbReference type="NCBI Taxonomy" id="487175"/>
    <lineage>
        <taxon>Bacteria</taxon>
        <taxon>Pseudomonadati</taxon>
        <taxon>Pseudomonadota</taxon>
        <taxon>Betaproteobacteria</taxon>
        <taxon>Burkholderiales</taxon>
        <taxon>Sutterellaceae</taxon>
        <taxon>Parasutterella</taxon>
    </lineage>
</organism>
<dbReference type="Gene3D" id="3.30.300.130">
    <property type="entry name" value="Fe-S cluster assembly (FSCA)"/>
    <property type="match status" value="1"/>
</dbReference>
<dbReference type="CDD" id="cd02037">
    <property type="entry name" value="Mrp_NBP35"/>
    <property type="match status" value="1"/>
</dbReference>
<evidence type="ECO:0000256" key="3">
    <source>
        <dbReference type="ARBA" id="ARBA00022723"/>
    </source>
</evidence>
<sequence>MQEKIREVLSGVIDPNTGKDLVSSKALKKVTTEDGKTTVQIELDYPAKTQGSVIEEMVRAKLVEAGIPADVKISQNIIAHEVQRGVKVFDSVRNIIAVSSGKGGVGKSTVSANLALALQQEGAKVGLLDADVYGPSQPTMLGITDKPYSVDGKTLEPMVAHGLQVASVGVLIDPDQPMIWRGPLAVSALQQLLKQTNWKDLDYLIVDMPPGTGDIQLSLSQEVPLTGAVVVTTPQDIALMDARKGLVMFEKVNVPILGIIENMATHICSKCGHEEHIFGEGGAAKMAAQYGVELLGELPLDINIRLSMDKGEPIVISDPDSKVAQAYREIARKLAVAVSKKNKDYSAKMPSIKVSDT</sequence>
<dbReference type="InterPro" id="IPR034904">
    <property type="entry name" value="FSCA_dom_sf"/>
</dbReference>
<accession>A0A6I3RYG3</accession>
<evidence type="ECO:0000256" key="4">
    <source>
        <dbReference type="ARBA" id="ARBA00022741"/>
    </source>
</evidence>
<keyword evidence="7 9" id="KW-0411">Iron-sulfur</keyword>
<dbReference type="Proteomes" id="UP000462362">
    <property type="component" value="Unassembled WGS sequence"/>
</dbReference>